<dbReference type="Proteomes" id="UP000180235">
    <property type="component" value="Chromosome"/>
</dbReference>
<dbReference type="AlphaFoldDB" id="A0A1J0ADP2"/>
<dbReference type="GO" id="GO:0008967">
    <property type="term" value="F:phosphoglycolate phosphatase activity"/>
    <property type="evidence" value="ECO:0007669"/>
    <property type="project" value="TreeGrafter"/>
</dbReference>
<dbReference type="STRING" id="1188229.GlitD10_1728"/>
<evidence type="ECO:0000313" key="1">
    <source>
        <dbReference type="EMBL" id="APB34053.1"/>
    </source>
</evidence>
<dbReference type="EMBL" id="CP017675">
    <property type="protein sequence ID" value="APB34053.1"/>
    <property type="molecule type" value="Genomic_DNA"/>
</dbReference>
<dbReference type="Gene3D" id="3.40.50.1000">
    <property type="entry name" value="HAD superfamily/HAD-like"/>
    <property type="match status" value="1"/>
</dbReference>
<keyword evidence="2" id="KW-1185">Reference proteome</keyword>
<dbReference type="KEGG" id="glt:GlitD10_1728"/>
<dbReference type="SUPFAM" id="SSF56784">
    <property type="entry name" value="HAD-like"/>
    <property type="match status" value="1"/>
</dbReference>
<dbReference type="PANTHER" id="PTHR43434:SF1">
    <property type="entry name" value="PHOSPHOGLYCOLATE PHOSPHATASE"/>
    <property type="match status" value="1"/>
</dbReference>
<dbReference type="Pfam" id="PF13242">
    <property type="entry name" value="Hydrolase_like"/>
    <property type="match status" value="1"/>
</dbReference>
<accession>A0A1J0ADP2</accession>
<name>A0A1J0ADP2_9CYAN</name>
<evidence type="ECO:0000313" key="2">
    <source>
        <dbReference type="Proteomes" id="UP000180235"/>
    </source>
</evidence>
<sequence length="232" mass="25924">MPMLTLCTDFDGPVADVSERYYRVYGFCLAKIQQNHPDSAITVLSKSEFWALKRAQVPEPEIGRQSGLNPAQAQAFSQCRRETVHTFPHFEWDGLWPGIREILTQLAHQNIERYVITMRRQRELNFALAQFGLTDLFPPAHRYCIGDDFVKTQDHLDKPVLMAQALTAIAPAHPVWMVGDTEADIIAAQTHGIPVVAVLSGIRDQATLATYQPDFIQPDLAAAVALILGMAK</sequence>
<proteinExistence type="predicted"/>
<gene>
    <name evidence="1" type="ORF">GlitD10_1728</name>
</gene>
<dbReference type="InterPro" id="IPR023214">
    <property type="entry name" value="HAD_sf"/>
</dbReference>
<dbReference type="PANTHER" id="PTHR43434">
    <property type="entry name" value="PHOSPHOGLYCOLATE PHOSPHATASE"/>
    <property type="match status" value="1"/>
</dbReference>
<dbReference type="GO" id="GO:0006281">
    <property type="term" value="P:DNA repair"/>
    <property type="evidence" value="ECO:0007669"/>
    <property type="project" value="TreeGrafter"/>
</dbReference>
<reference evidence="1 2" key="1">
    <citation type="submission" date="2016-10" db="EMBL/GenBank/DDBJ databases">
        <title>Description of Gloeomargarita lithophora gen. nov., sp. nov., a thylakoid-bearing basal-branching cyanobacterium with intracellular carbonates, and proposal for Gloeomargaritales ord. nov.</title>
        <authorList>
            <person name="Moreira D."/>
            <person name="Tavera R."/>
            <person name="Benzerara K."/>
            <person name="Skouri-Panet F."/>
            <person name="Couradeau E."/>
            <person name="Gerard E."/>
            <person name="Loussert C."/>
            <person name="Novelo E."/>
            <person name="Zivanovic Y."/>
            <person name="Lopez-Garcia P."/>
        </authorList>
    </citation>
    <scope>NUCLEOTIDE SEQUENCE [LARGE SCALE GENOMIC DNA]</scope>
    <source>
        <strain evidence="1 2">D10</strain>
    </source>
</reference>
<dbReference type="InterPro" id="IPR036412">
    <property type="entry name" value="HAD-like_sf"/>
</dbReference>
<dbReference type="GO" id="GO:0005829">
    <property type="term" value="C:cytosol"/>
    <property type="evidence" value="ECO:0007669"/>
    <property type="project" value="TreeGrafter"/>
</dbReference>
<dbReference type="RefSeq" id="WP_216634531.1">
    <property type="nucleotide sequence ID" value="NZ_CP017675.1"/>
</dbReference>
<protein>
    <submittedName>
        <fullName evidence="1">Putative phosphatase</fullName>
    </submittedName>
</protein>
<organism evidence="1 2">
    <name type="scientific">Gloeomargarita lithophora Alchichica-D10</name>
    <dbReference type="NCBI Taxonomy" id="1188229"/>
    <lineage>
        <taxon>Bacteria</taxon>
        <taxon>Bacillati</taxon>
        <taxon>Cyanobacteriota</taxon>
        <taxon>Cyanophyceae</taxon>
        <taxon>Gloeomargaritales</taxon>
        <taxon>Gloeomargaritaceae</taxon>
        <taxon>Gloeomargarita</taxon>
    </lineage>
</organism>
<dbReference type="InterPro" id="IPR050155">
    <property type="entry name" value="HAD-like_hydrolase_sf"/>
</dbReference>